<dbReference type="SUPFAM" id="SSF54631">
    <property type="entry name" value="CBS-domain pair"/>
    <property type="match status" value="1"/>
</dbReference>
<dbReference type="InterPro" id="IPR036732">
    <property type="entry name" value="AFP_Neu5c_C_sf"/>
</dbReference>
<dbReference type="Proteomes" id="UP000251800">
    <property type="component" value="Unassembled WGS sequence"/>
</dbReference>
<dbReference type="EMBL" id="QEQK01000011">
    <property type="protein sequence ID" value="PWN55362.1"/>
    <property type="molecule type" value="Genomic_DNA"/>
</dbReference>
<dbReference type="RefSeq" id="WP_109720904.1">
    <property type="nucleotide sequence ID" value="NZ_QEQK01000011.1"/>
</dbReference>
<sequence>MTISDLPRQTWCLRTRPARFMLEQAATVRAAATRFADGQVNTVFAVNEAGACVGSFSRGDLIRAVAADVPADATIRWNASFERLHIGDDYAQHLAKFDKQLGNVIPVLDHHGRCRRVFERTRESGLEIAGKRYVPGGKPLVIAEIGNNHNGSPDTARQLVDAAAAAGADAVKFQARSLSELYVSLDEAYLRETDYATAYTIRQLARFNLSHEQLSGLMDYARQLGLAAICTPFDEPSLEWLLDYEPDGLKIASADFSNLSLHRKLIDADMPVLMSTGMNTVSDIEYVAGLLRRAYVDCTFLHTNSTYPTAFSDVQLDFVDTLRRLSPSGLVGYSGHERGTHIPLIAASRGCVVIEKHLTLDRSQEGMDHSASLLPQELAQLCAQLSDAAEALQGDSGLTRRVSQGEVLNAVALEKGIYLACDKRAGELVQPGDVIVRSPRVGLSPLEWERDLSGRPLTRDRARHAPLMAADFSGLAAGRGMRPEFLGRFGLPVRQRDAVAVQDRFAPAFVEYHLFATDLEEPAAQVAQVLRGRDVAFHAPEQFAHEFVLDLVSDDPEVRARSEHLLLETVTWCLRVAEAARSDQRPYLIVNVGGAVGRSQASGHVPPLNRVEAFDRVVAARNRLWDAGVHMLPQTMPPFPWHFGGQGRHRLFVSPDDLMAIQSHGRVEFCLDLSHSYLACDYLHRDFYDDLDQIADVVGYCHVADARPPNGEGLQIGDGQIDMRRVNTALGLSGGQRPWIAEVWNGHMNDMEGFGIALDRLTEAFSAQA</sequence>
<name>A0A363UIW5_9GAMM</name>
<keyword evidence="1" id="KW-0129">CBS domain</keyword>
<dbReference type="SUPFAM" id="SSF51569">
    <property type="entry name" value="Aldolase"/>
    <property type="match status" value="1"/>
</dbReference>
<feature type="domain" description="Xylose isomerase-like TIM barrel" evidence="2">
    <location>
        <begin position="518"/>
        <end position="761"/>
    </location>
</feature>
<dbReference type="SUPFAM" id="SSF51269">
    <property type="entry name" value="AFP III-like domain"/>
    <property type="match status" value="1"/>
</dbReference>
<keyword evidence="5" id="KW-1185">Reference proteome</keyword>
<dbReference type="Pfam" id="PF01261">
    <property type="entry name" value="AP_endonuc_2"/>
    <property type="match status" value="1"/>
</dbReference>
<dbReference type="CDD" id="cd11615">
    <property type="entry name" value="SAF_NeuB_like"/>
    <property type="match status" value="1"/>
</dbReference>
<dbReference type="InterPro" id="IPR046342">
    <property type="entry name" value="CBS_dom_sf"/>
</dbReference>
<dbReference type="OrthoDB" id="9781701at2"/>
<evidence type="ECO:0000259" key="3">
    <source>
        <dbReference type="Pfam" id="PF03102"/>
    </source>
</evidence>
<gene>
    <name evidence="4" type="ORF">DEH80_12835</name>
</gene>
<dbReference type="PANTHER" id="PTHR42966:SF3">
    <property type="entry name" value="BLR5971 PROTEIN"/>
    <property type="match status" value="1"/>
</dbReference>
<feature type="domain" description="PseI/NeuA/B-like" evidence="3">
    <location>
        <begin position="159"/>
        <end position="393"/>
    </location>
</feature>
<dbReference type="InterPro" id="IPR057736">
    <property type="entry name" value="SAF_PseI/NeuA/NeuB"/>
</dbReference>
<evidence type="ECO:0008006" key="6">
    <source>
        <dbReference type="Google" id="ProtNLM"/>
    </source>
</evidence>
<dbReference type="InterPro" id="IPR013785">
    <property type="entry name" value="Aldolase_TIM"/>
</dbReference>
<proteinExistence type="predicted"/>
<dbReference type="GO" id="GO:0016051">
    <property type="term" value="P:carbohydrate biosynthetic process"/>
    <property type="evidence" value="ECO:0007669"/>
    <property type="project" value="InterPro"/>
</dbReference>
<dbReference type="Gene3D" id="3.20.20.70">
    <property type="entry name" value="Aldolase class I"/>
    <property type="match status" value="1"/>
</dbReference>
<protein>
    <recommendedName>
        <fullName evidence="6">Acetylneuraminic acid synthetase</fullName>
    </recommendedName>
</protein>
<evidence type="ECO:0000256" key="1">
    <source>
        <dbReference type="ARBA" id="ARBA00023122"/>
    </source>
</evidence>
<dbReference type="InterPro" id="IPR051690">
    <property type="entry name" value="PseI-like"/>
</dbReference>
<dbReference type="Pfam" id="PF03102">
    <property type="entry name" value="NeuB"/>
    <property type="match status" value="1"/>
</dbReference>
<evidence type="ECO:0000313" key="4">
    <source>
        <dbReference type="EMBL" id="PWN55362.1"/>
    </source>
</evidence>
<dbReference type="SUPFAM" id="SSF51658">
    <property type="entry name" value="Xylose isomerase-like"/>
    <property type="match status" value="1"/>
</dbReference>
<evidence type="ECO:0000313" key="5">
    <source>
        <dbReference type="Proteomes" id="UP000251800"/>
    </source>
</evidence>
<dbReference type="Gene3D" id="3.20.20.150">
    <property type="entry name" value="Divalent-metal-dependent TIM barrel enzymes"/>
    <property type="match status" value="1"/>
</dbReference>
<dbReference type="InterPro" id="IPR013022">
    <property type="entry name" value="Xyl_isomerase-like_TIM-brl"/>
</dbReference>
<evidence type="ECO:0000259" key="2">
    <source>
        <dbReference type="Pfam" id="PF01261"/>
    </source>
</evidence>
<dbReference type="InterPro" id="IPR036237">
    <property type="entry name" value="Xyl_isomerase-like_sf"/>
</dbReference>
<accession>A0A363UIW5</accession>
<dbReference type="GO" id="GO:0047444">
    <property type="term" value="F:N-acylneuraminate-9-phosphate synthase activity"/>
    <property type="evidence" value="ECO:0007669"/>
    <property type="project" value="TreeGrafter"/>
</dbReference>
<comment type="caution">
    <text evidence="4">The sequence shown here is derived from an EMBL/GenBank/DDBJ whole genome shotgun (WGS) entry which is preliminary data.</text>
</comment>
<organism evidence="4 5">
    <name type="scientific">Abyssibacter profundi</name>
    <dbReference type="NCBI Taxonomy" id="2182787"/>
    <lineage>
        <taxon>Bacteria</taxon>
        <taxon>Pseudomonadati</taxon>
        <taxon>Pseudomonadota</taxon>
        <taxon>Gammaproteobacteria</taxon>
        <taxon>Chromatiales</taxon>
        <taxon>Oceanococcaceae</taxon>
        <taxon>Abyssibacter</taxon>
    </lineage>
</organism>
<reference evidence="4 5" key="1">
    <citation type="submission" date="2018-05" db="EMBL/GenBank/DDBJ databases">
        <title>Abyssibacter profundi OUC007T gen. nov., sp. nov, a marine bacterium isolated from seawater of the Mariana Trench.</title>
        <authorList>
            <person name="Zhou S."/>
        </authorList>
    </citation>
    <scope>NUCLEOTIDE SEQUENCE [LARGE SCALE GENOMIC DNA]</scope>
    <source>
        <strain evidence="4 5">OUC007</strain>
    </source>
</reference>
<dbReference type="AlphaFoldDB" id="A0A363UIW5"/>
<dbReference type="InterPro" id="IPR013132">
    <property type="entry name" value="PseI/NeuA/B-like_N"/>
</dbReference>
<dbReference type="PANTHER" id="PTHR42966">
    <property type="entry name" value="N-ACETYLNEURAMINATE SYNTHASE"/>
    <property type="match status" value="1"/>
</dbReference>